<dbReference type="GO" id="GO:0006310">
    <property type="term" value="P:DNA recombination"/>
    <property type="evidence" value="ECO:0007669"/>
    <property type="project" value="UniProtKB-KW"/>
</dbReference>
<reference evidence="3" key="1">
    <citation type="journal article" date="2014" name="Front. Microbiol.">
        <title>High frequency of phylogenetically diverse reductive dehalogenase-homologous genes in deep subseafloor sedimentary metagenomes.</title>
        <authorList>
            <person name="Kawai M."/>
            <person name="Futagami T."/>
            <person name="Toyoda A."/>
            <person name="Takaki Y."/>
            <person name="Nishi S."/>
            <person name="Hori S."/>
            <person name="Arai W."/>
            <person name="Tsubouchi T."/>
            <person name="Morono Y."/>
            <person name="Uchiyama I."/>
            <person name="Ito T."/>
            <person name="Fujiyama A."/>
            <person name="Inagaki F."/>
            <person name="Takami H."/>
        </authorList>
    </citation>
    <scope>NUCLEOTIDE SEQUENCE</scope>
    <source>
        <strain evidence="3">Expedition CK06-06</strain>
    </source>
</reference>
<accession>X1MXJ1</accession>
<dbReference type="GO" id="GO:0015074">
    <property type="term" value="P:DNA integration"/>
    <property type="evidence" value="ECO:0007669"/>
    <property type="project" value="InterPro"/>
</dbReference>
<evidence type="ECO:0000313" key="3">
    <source>
        <dbReference type="EMBL" id="GAI11074.1"/>
    </source>
</evidence>
<evidence type="ECO:0000256" key="1">
    <source>
        <dbReference type="ARBA" id="ARBA00023172"/>
    </source>
</evidence>
<protein>
    <submittedName>
        <fullName evidence="3">Uncharacterized protein</fullName>
    </submittedName>
</protein>
<evidence type="ECO:0000256" key="2">
    <source>
        <dbReference type="SAM" id="MobiDB-lite"/>
    </source>
</evidence>
<dbReference type="InterPro" id="IPR011010">
    <property type="entry name" value="DNA_brk_join_enz"/>
</dbReference>
<gene>
    <name evidence="3" type="ORF">S06H3_15567</name>
</gene>
<feature type="region of interest" description="Disordered" evidence="2">
    <location>
        <begin position="20"/>
        <end position="47"/>
    </location>
</feature>
<dbReference type="Gene3D" id="1.10.443.10">
    <property type="entry name" value="Intergrase catalytic core"/>
    <property type="match status" value="1"/>
</dbReference>
<dbReference type="GO" id="GO:0003677">
    <property type="term" value="F:DNA binding"/>
    <property type="evidence" value="ECO:0007669"/>
    <property type="project" value="InterPro"/>
</dbReference>
<feature type="compositionally biased region" description="Basic and acidic residues" evidence="2">
    <location>
        <begin position="30"/>
        <end position="47"/>
    </location>
</feature>
<dbReference type="SUPFAM" id="SSF56349">
    <property type="entry name" value="DNA breaking-rejoining enzymes"/>
    <property type="match status" value="1"/>
</dbReference>
<sequence>MQYLLGHKYLSSTQIYTHVEPKDLHKKLRGDKEEKKEEDKKFSRSVD</sequence>
<dbReference type="AlphaFoldDB" id="X1MXJ1"/>
<dbReference type="InterPro" id="IPR013762">
    <property type="entry name" value="Integrase-like_cat_sf"/>
</dbReference>
<name>X1MXJ1_9ZZZZ</name>
<proteinExistence type="predicted"/>
<comment type="caution">
    <text evidence="3">The sequence shown here is derived from an EMBL/GenBank/DDBJ whole genome shotgun (WGS) entry which is preliminary data.</text>
</comment>
<organism evidence="3">
    <name type="scientific">marine sediment metagenome</name>
    <dbReference type="NCBI Taxonomy" id="412755"/>
    <lineage>
        <taxon>unclassified sequences</taxon>
        <taxon>metagenomes</taxon>
        <taxon>ecological metagenomes</taxon>
    </lineage>
</organism>
<dbReference type="EMBL" id="BARV01007667">
    <property type="protein sequence ID" value="GAI11074.1"/>
    <property type="molecule type" value="Genomic_DNA"/>
</dbReference>
<keyword evidence="1" id="KW-0233">DNA recombination</keyword>